<evidence type="ECO:0000256" key="4">
    <source>
        <dbReference type="ARBA" id="ARBA00012621"/>
    </source>
</evidence>
<evidence type="ECO:0000256" key="9">
    <source>
        <dbReference type="ARBA" id="ARBA00049183"/>
    </source>
</evidence>
<gene>
    <name evidence="14" type="primary">waaA</name>
    <name evidence="14" type="ORF">QJT80_08875</name>
</gene>
<keyword evidence="6 12" id="KW-0808">Transferase</keyword>
<dbReference type="GO" id="GO:0005886">
    <property type="term" value="C:plasma membrane"/>
    <property type="evidence" value="ECO:0007669"/>
    <property type="project" value="UniProtKB-SubCell"/>
</dbReference>
<evidence type="ECO:0000313" key="14">
    <source>
        <dbReference type="EMBL" id="WGZ89617.1"/>
    </source>
</evidence>
<organism evidence="14">
    <name type="scientific">Candidatus Thiocaldithrix dubininis</name>
    <dbReference type="NCBI Taxonomy" id="3080823"/>
    <lineage>
        <taxon>Bacteria</taxon>
        <taxon>Pseudomonadati</taxon>
        <taxon>Pseudomonadota</taxon>
        <taxon>Gammaproteobacteria</taxon>
        <taxon>Thiotrichales</taxon>
        <taxon>Thiotrichaceae</taxon>
        <taxon>Candidatus Thiocaldithrix</taxon>
    </lineage>
</organism>
<comment type="catalytic activity">
    <reaction evidence="9 12">
        <text>lipid IVA (E. coli) + CMP-3-deoxy-beta-D-manno-octulosonate = alpha-Kdo-(2-&gt;6)-lipid IVA (E. coli) + CMP + H(+)</text>
        <dbReference type="Rhea" id="RHEA:28066"/>
        <dbReference type="ChEBI" id="CHEBI:15378"/>
        <dbReference type="ChEBI" id="CHEBI:58603"/>
        <dbReference type="ChEBI" id="CHEBI:60364"/>
        <dbReference type="ChEBI" id="CHEBI:60377"/>
        <dbReference type="ChEBI" id="CHEBI:85987"/>
        <dbReference type="EC" id="2.4.99.12"/>
    </reaction>
</comment>
<reference evidence="14" key="1">
    <citation type="journal article" date="2023" name="Int. J. Mol. Sci.">
        <title>Metagenomics Revealed a New Genus 'Candidatus Thiocaldithrix dubininis' gen. nov., sp. nov. and a New Species 'Candidatus Thiothrix putei' sp. nov. in the Family Thiotrichaceae, Some Members of Which Have Traits of Both Na+- and H+-Motive Energetics.</title>
        <authorList>
            <person name="Ravin N.V."/>
            <person name="Muntyan M.S."/>
            <person name="Smolyakov D.D."/>
            <person name="Rudenko T.S."/>
            <person name="Beletsky A.V."/>
            <person name="Mardanov A.V."/>
            <person name="Grabovich M.Y."/>
        </authorList>
    </citation>
    <scope>NUCLEOTIDE SEQUENCE</scope>
    <source>
        <strain evidence="14">GKL-01</strain>
    </source>
</reference>
<dbReference type="GO" id="GO:0043842">
    <property type="term" value="F:Kdo transferase activity"/>
    <property type="evidence" value="ECO:0007669"/>
    <property type="project" value="UniProtKB-EC"/>
</dbReference>
<feature type="site" description="Transition state stabilizer" evidence="11">
    <location>
        <position position="209"/>
    </location>
</feature>
<dbReference type="GO" id="GO:0009244">
    <property type="term" value="P:lipopolysaccharide core region biosynthetic process"/>
    <property type="evidence" value="ECO:0007669"/>
    <property type="project" value="UniProtKB-UniRule"/>
</dbReference>
<dbReference type="SUPFAM" id="SSF53756">
    <property type="entry name" value="UDP-Glycosyltransferase/glycogen phosphorylase"/>
    <property type="match status" value="1"/>
</dbReference>
<dbReference type="FunFam" id="3.40.50.2000:FF:000032">
    <property type="entry name" value="3-deoxy-D-manno-octulosonic acid transferase"/>
    <property type="match status" value="1"/>
</dbReference>
<dbReference type="PANTHER" id="PTHR42755:SF1">
    <property type="entry name" value="3-DEOXY-D-MANNO-OCTULOSONIC ACID TRANSFERASE, MITOCHONDRIAL-RELATED"/>
    <property type="match status" value="1"/>
</dbReference>
<evidence type="ECO:0000256" key="5">
    <source>
        <dbReference type="ARBA" id="ARBA00019077"/>
    </source>
</evidence>
<dbReference type="Gene3D" id="3.40.50.2000">
    <property type="entry name" value="Glycogen Phosphorylase B"/>
    <property type="match status" value="1"/>
</dbReference>
<keyword evidence="7" id="KW-0735">Signal-anchor</keyword>
<feature type="site" description="Transition state stabilizer" evidence="11">
    <location>
        <position position="131"/>
    </location>
</feature>
<dbReference type="Gene3D" id="3.40.50.11720">
    <property type="entry name" value="3-Deoxy-D-manno-octulosonic-acid transferase, N-terminal domain"/>
    <property type="match status" value="1"/>
</dbReference>
<feature type="domain" description="3-deoxy-D-manno-octulosonic-acid transferase N-terminal" evidence="13">
    <location>
        <begin position="35"/>
        <end position="211"/>
    </location>
</feature>
<comment type="pathway">
    <text evidence="2 12">Bacterial outer membrane biogenesis; LPS core biosynthesis.</text>
</comment>
<dbReference type="Pfam" id="PF04413">
    <property type="entry name" value="Glycos_transf_N"/>
    <property type="match status" value="1"/>
</dbReference>
<evidence type="ECO:0000256" key="12">
    <source>
        <dbReference type="RuleBase" id="RU365103"/>
    </source>
</evidence>
<dbReference type="EC" id="2.4.99.12" evidence="4 12"/>
<dbReference type="InterPro" id="IPR038107">
    <property type="entry name" value="Glycos_transf_N_sf"/>
</dbReference>
<evidence type="ECO:0000256" key="11">
    <source>
        <dbReference type="PIRSR" id="PIRSR639901-2"/>
    </source>
</evidence>
<dbReference type="CDD" id="cd01635">
    <property type="entry name" value="Glycosyltransferase_GTB-type"/>
    <property type="match status" value="1"/>
</dbReference>
<evidence type="ECO:0000259" key="13">
    <source>
        <dbReference type="Pfam" id="PF04413"/>
    </source>
</evidence>
<dbReference type="KEGG" id="tdu:QJT80_08875"/>
<dbReference type="FunFam" id="3.40.50.11720:FF:000001">
    <property type="entry name" value="3-deoxy-D-manno-octulosonic acid transferase"/>
    <property type="match status" value="1"/>
</dbReference>
<reference evidence="14" key="2">
    <citation type="submission" date="2023-04" db="EMBL/GenBank/DDBJ databases">
        <authorList>
            <person name="Beletskiy A.V."/>
            <person name="Mardanov A.V."/>
            <person name="Ravin N.V."/>
        </authorList>
    </citation>
    <scope>NUCLEOTIDE SEQUENCE</scope>
    <source>
        <strain evidence="14">GKL-01</strain>
    </source>
</reference>
<keyword evidence="12" id="KW-0448">Lipopolysaccharide biosynthesis</keyword>
<proteinExistence type="inferred from homology"/>
<accession>A0AA95H1E4</accession>
<dbReference type="GO" id="GO:0009245">
    <property type="term" value="P:lipid A biosynthetic process"/>
    <property type="evidence" value="ECO:0007669"/>
    <property type="project" value="TreeGrafter"/>
</dbReference>
<dbReference type="NCBIfam" id="NF004388">
    <property type="entry name" value="PRK05749.1-4"/>
    <property type="match status" value="1"/>
</dbReference>
<dbReference type="AlphaFoldDB" id="A0AA95H1E4"/>
<evidence type="ECO:0000256" key="10">
    <source>
        <dbReference type="PIRSR" id="PIRSR639901-1"/>
    </source>
</evidence>
<keyword evidence="12" id="KW-0812">Transmembrane</keyword>
<feature type="active site" description="Proton acceptor" evidence="10">
    <location>
        <position position="61"/>
    </location>
</feature>
<comment type="similarity">
    <text evidence="3">Belongs to the glycosyltransferase group 1 family. Glycosyltransferase 30 subfamily.</text>
</comment>
<evidence type="ECO:0000256" key="2">
    <source>
        <dbReference type="ARBA" id="ARBA00004713"/>
    </source>
</evidence>
<feature type="transmembrane region" description="Helical" evidence="12">
    <location>
        <begin position="6"/>
        <end position="25"/>
    </location>
</feature>
<dbReference type="InterPro" id="IPR039901">
    <property type="entry name" value="Kdotransferase"/>
</dbReference>
<sequence>MPISQVLYTGLMYLLTPLFLLRLYWKGRLNPAYRQRIRERLGWVTPSNQASIWVHAVSVGETMAAKPLVDALLMHYPDKTVWLTSTTPTGSATVQRLWGERVRHSYCPYDLPDALQRFIKRSQPQLCIILETEIWPNLFYACQHHQIPLLMANACLSERSLIGYRKVHRLIKTTLNRATKIMTRSAVDATRLTSLGVLPEKLKVCGNLKFELTIPESLDAQTQALRASLQGRRIWVAASTHSGEDDIILDAFQGLYAQYPDVLLILVPRHPERFASVAQLCEQSGLTWQRRSQHTAITAQTAILLGDTMGELLLWYAIADLALIGNSLLAPGGGHNPLEAAAFAVPILTGRYTQNFVDMYPALVAQNAALVVSDKEALLTCLHEWMREPLAYYQKGQAARRFFEQNQGALACILVEINQVLAAR</sequence>
<keyword evidence="12" id="KW-1003">Cell membrane</keyword>
<dbReference type="PANTHER" id="PTHR42755">
    <property type="entry name" value="3-DEOXY-MANNO-OCTULOSONATE CYTIDYLYLTRANSFERASE"/>
    <property type="match status" value="1"/>
</dbReference>
<evidence type="ECO:0000256" key="8">
    <source>
        <dbReference type="ARBA" id="ARBA00031445"/>
    </source>
</evidence>
<keyword evidence="12" id="KW-0472">Membrane</keyword>
<comment type="function">
    <text evidence="12">Involved in lipopolysaccharide (LPS) biosynthesis. Catalyzes the transfer of 3-deoxy-D-manno-octulosonate (Kdo) residue(s) from CMP-Kdo to lipid IV(A), the tetraacyldisaccharide-1,4'-bisphosphate precursor of lipid A.</text>
</comment>
<dbReference type="InterPro" id="IPR007507">
    <property type="entry name" value="Glycos_transf_N"/>
</dbReference>
<evidence type="ECO:0000256" key="1">
    <source>
        <dbReference type="ARBA" id="ARBA00004388"/>
    </source>
</evidence>
<keyword evidence="12" id="KW-1133">Transmembrane helix</keyword>
<evidence type="ECO:0000256" key="7">
    <source>
        <dbReference type="ARBA" id="ARBA00022968"/>
    </source>
</evidence>
<evidence type="ECO:0000256" key="3">
    <source>
        <dbReference type="ARBA" id="ARBA00006380"/>
    </source>
</evidence>
<name>A0AA95H1E4_9GAMM</name>
<keyword evidence="14" id="KW-0328">Glycosyltransferase</keyword>
<comment type="subcellular location">
    <subcellularLocation>
        <location evidence="1">Cell inner membrane</location>
        <topology evidence="1">Single-pass membrane protein</topology>
        <orientation evidence="1">Cytoplasmic side</orientation>
    </subcellularLocation>
    <subcellularLocation>
        <location evidence="12">Cell membrane</location>
    </subcellularLocation>
</comment>
<dbReference type="EMBL" id="CP124755">
    <property type="protein sequence ID" value="WGZ89617.1"/>
    <property type="molecule type" value="Genomic_DNA"/>
</dbReference>
<dbReference type="Proteomes" id="UP001300672">
    <property type="component" value="Chromosome"/>
</dbReference>
<evidence type="ECO:0000256" key="6">
    <source>
        <dbReference type="ARBA" id="ARBA00022679"/>
    </source>
</evidence>
<protein>
    <recommendedName>
        <fullName evidence="5 12">3-deoxy-D-manno-octulosonic acid transferase</fullName>
        <shortName evidence="12">Kdo transferase</shortName>
        <ecNumber evidence="4 12">2.4.99.12</ecNumber>
    </recommendedName>
    <alternativeName>
        <fullName evidence="8 12">Lipid IV(A) 3-deoxy-D-manno-octulosonic acid transferase</fullName>
    </alternativeName>
</protein>